<dbReference type="InterPro" id="IPR052345">
    <property type="entry name" value="Rad_response_metalloprotease"/>
</dbReference>
<dbReference type="GO" id="GO:0003677">
    <property type="term" value="F:DNA binding"/>
    <property type="evidence" value="ECO:0007669"/>
    <property type="project" value="InterPro"/>
</dbReference>
<proteinExistence type="inferred from homology"/>
<dbReference type="PANTHER" id="PTHR43236">
    <property type="entry name" value="ANTITOXIN HIGA1"/>
    <property type="match status" value="1"/>
</dbReference>
<dbReference type="Gene3D" id="1.10.10.2910">
    <property type="match status" value="1"/>
</dbReference>
<evidence type="ECO:0000256" key="1">
    <source>
        <dbReference type="ARBA" id="ARBA00007227"/>
    </source>
</evidence>
<protein>
    <submittedName>
        <fullName evidence="3">HTH-type transcriptional regulator/antitoxin HigA</fullName>
    </submittedName>
</protein>
<feature type="domain" description="HTH cro/C1-type" evidence="2">
    <location>
        <begin position="23"/>
        <end position="77"/>
    </location>
</feature>
<dbReference type="Proteomes" id="UP000562352">
    <property type="component" value="Unassembled WGS sequence"/>
</dbReference>
<keyword evidence="4" id="KW-1185">Reference proteome</keyword>
<dbReference type="AlphaFoldDB" id="A0A841CTC2"/>
<gene>
    <name evidence="3" type="ORF">FHS22_000309</name>
</gene>
<dbReference type="SMART" id="SM00530">
    <property type="entry name" value="HTH_XRE"/>
    <property type="match status" value="1"/>
</dbReference>
<dbReference type="InterPro" id="IPR001387">
    <property type="entry name" value="Cro/C1-type_HTH"/>
</dbReference>
<accession>A0A841CTC2</accession>
<evidence type="ECO:0000259" key="2">
    <source>
        <dbReference type="PROSITE" id="PS50943"/>
    </source>
</evidence>
<dbReference type="Pfam" id="PF06114">
    <property type="entry name" value="Peptidase_M78"/>
    <property type="match status" value="1"/>
</dbReference>
<dbReference type="InterPro" id="IPR010359">
    <property type="entry name" value="IrrE_HExxH"/>
</dbReference>
<dbReference type="InterPro" id="IPR010982">
    <property type="entry name" value="Lambda_DNA-bd_dom_sf"/>
</dbReference>
<name>A0A841CTC2_PLAVE</name>
<dbReference type="RefSeq" id="WP_184937639.1">
    <property type="nucleotide sequence ID" value="NZ_BAAAWZ010000001.1"/>
</dbReference>
<dbReference type="Pfam" id="PF01381">
    <property type="entry name" value="HTH_3"/>
    <property type="match status" value="1"/>
</dbReference>
<dbReference type="Gene3D" id="1.10.260.40">
    <property type="entry name" value="lambda repressor-like DNA-binding domains"/>
    <property type="match status" value="1"/>
</dbReference>
<comment type="similarity">
    <text evidence="1">Belongs to the short-chain fatty acyl-CoA assimilation regulator (ScfR) family.</text>
</comment>
<dbReference type="PANTHER" id="PTHR43236:SF2">
    <property type="entry name" value="BLL0069 PROTEIN"/>
    <property type="match status" value="1"/>
</dbReference>
<evidence type="ECO:0000313" key="4">
    <source>
        <dbReference type="Proteomes" id="UP000562352"/>
    </source>
</evidence>
<dbReference type="CDD" id="cd00093">
    <property type="entry name" value="HTH_XRE"/>
    <property type="match status" value="1"/>
</dbReference>
<comment type="caution">
    <text evidence="3">The sequence shown here is derived from an EMBL/GenBank/DDBJ whole genome shotgun (WGS) entry which is preliminary data.</text>
</comment>
<organism evidence="3 4">
    <name type="scientific">Planomonospora venezuelensis</name>
    <dbReference type="NCBI Taxonomy" id="1999"/>
    <lineage>
        <taxon>Bacteria</taxon>
        <taxon>Bacillati</taxon>
        <taxon>Actinomycetota</taxon>
        <taxon>Actinomycetes</taxon>
        <taxon>Streptosporangiales</taxon>
        <taxon>Streptosporangiaceae</taxon>
        <taxon>Planomonospora</taxon>
    </lineage>
</organism>
<sequence length="365" mass="40905">MTSDATLHRAGAPDYAVPPGETIREHLDGLGMTQRELAKRLGLSTKHLNQLIQGLVPLSAEIAQRLELVTGMPARLWNRLEADYRSALQRLRQTEELKECVPWLGRMPVRQLIRAGALPREPVDDISRVLQLLAFFGVAHLSTWRELYERPAASFRQTKAFTAEPGAVAAWLRLGELAARDVRCAPFSRRGLQDSLPGLRSLTTQPLEIAVSLARDICARHGVAVVFVEEITGTHASGATKWLTPDKAMLLLSLRYKRDDHLWFTFFHEIGHILLHEKSDVWIEDDVSGADPREEQADRFAADLLIPADHLPRLHELRSLESVKEFAHELGIAPGIVVGRLQHEGIWPHRQGNGLKRKIELTGAL</sequence>
<dbReference type="SUPFAM" id="SSF47413">
    <property type="entry name" value="lambda repressor-like DNA-binding domains"/>
    <property type="match status" value="1"/>
</dbReference>
<evidence type="ECO:0000313" key="3">
    <source>
        <dbReference type="EMBL" id="MBB5961071.1"/>
    </source>
</evidence>
<dbReference type="EMBL" id="JACHJJ010000001">
    <property type="protein sequence ID" value="MBB5961071.1"/>
    <property type="molecule type" value="Genomic_DNA"/>
</dbReference>
<reference evidence="3 4" key="1">
    <citation type="submission" date="2020-08" db="EMBL/GenBank/DDBJ databases">
        <title>Genomic Encyclopedia of Type Strains, Phase III (KMG-III): the genomes of soil and plant-associated and newly described type strains.</title>
        <authorList>
            <person name="Whitman W."/>
        </authorList>
    </citation>
    <scope>NUCLEOTIDE SEQUENCE [LARGE SCALE GENOMIC DNA]</scope>
    <source>
        <strain evidence="3 4">CECT 3303</strain>
    </source>
</reference>
<dbReference type="PROSITE" id="PS50943">
    <property type="entry name" value="HTH_CROC1"/>
    <property type="match status" value="1"/>
</dbReference>